<evidence type="ECO:0000256" key="2">
    <source>
        <dbReference type="ARBA" id="ARBA00006991"/>
    </source>
</evidence>
<evidence type="ECO:0000256" key="8">
    <source>
        <dbReference type="ARBA" id="ARBA00023125"/>
    </source>
</evidence>
<dbReference type="GO" id="GO:0000122">
    <property type="term" value="P:negative regulation of transcription by RNA polymerase II"/>
    <property type="evidence" value="ECO:0007669"/>
    <property type="project" value="UniProtKB-ARBA"/>
</dbReference>
<comment type="caution">
    <text evidence="15">The sequence shown here is derived from an EMBL/GenBank/DDBJ whole genome shotgun (WGS) entry which is preliminary data.</text>
</comment>
<feature type="binding site" evidence="12">
    <location>
        <position position="51"/>
    </location>
    <ligand>
        <name>Zn(2+)</name>
        <dbReference type="ChEBI" id="CHEBI:29105"/>
    </ligand>
</feature>
<dbReference type="InterPro" id="IPR013087">
    <property type="entry name" value="Znf_C2H2_type"/>
</dbReference>
<keyword evidence="6 12" id="KW-0862">Zinc</keyword>
<dbReference type="AlphaFoldDB" id="A0AAV1J8I9"/>
<feature type="domain" description="C2H2-type" evidence="13">
    <location>
        <begin position="448"/>
        <end position="475"/>
    </location>
</feature>
<dbReference type="Pfam" id="PF07776">
    <property type="entry name" value="zf-AD"/>
    <property type="match status" value="1"/>
</dbReference>
<dbReference type="SUPFAM" id="SSF57716">
    <property type="entry name" value="Glucocorticoid receptor-like (DNA-binding domain)"/>
    <property type="match status" value="1"/>
</dbReference>
<evidence type="ECO:0000313" key="15">
    <source>
        <dbReference type="EMBL" id="CAK1544535.1"/>
    </source>
</evidence>
<keyword evidence="5 11" id="KW-0863">Zinc-finger</keyword>
<feature type="binding site" evidence="12">
    <location>
        <position position="10"/>
    </location>
    <ligand>
        <name>Zn(2+)</name>
        <dbReference type="ChEBI" id="CHEBI:29105"/>
    </ligand>
</feature>
<dbReference type="GO" id="GO:0000981">
    <property type="term" value="F:DNA-binding transcription factor activity, RNA polymerase II-specific"/>
    <property type="evidence" value="ECO:0007669"/>
    <property type="project" value="TreeGrafter"/>
</dbReference>
<keyword evidence="16" id="KW-1185">Reference proteome</keyword>
<feature type="domain" description="C2H2-type" evidence="13">
    <location>
        <begin position="197"/>
        <end position="224"/>
    </location>
</feature>
<evidence type="ECO:0000259" key="14">
    <source>
        <dbReference type="PROSITE" id="PS51915"/>
    </source>
</evidence>
<keyword evidence="10" id="KW-0539">Nucleus</keyword>
<dbReference type="PROSITE" id="PS50157">
    <property type="entry name" value="ZINC_FINGER_C2H2_2"/>
    <property type="match status" value="9"/>
</dbReference>
<evidence type="ECO:0000256" key="5">
    <source>
        <dbReference type="ARBA" id="ARBA00022771"/>
    </source>
</evidence>
<accession>A0AAV1J8I9</accession>
<gene>
    <name evidence="15" type="ORF">LNINA_LOCUS4270</name>
</gene>
<evidence type="ECO:0000259" key="13">
    <source>
        <dbReference type="PROSITE" id="PS50157"/>
    </source>
</evidence>
<protein>
    <submittedName>
        <fullName evidence="15">Uncharacterized protein</fullName>
    </submittedName>
</protein>
<dbReference type="PROSITE" id="PS51915">
    <property type="entry name" value="ZAD"/>
    <property type="match status" value="1"/>
</dbReference>
<evidence type="ECO:0000256" key="7">
    <source>
        <dbReference type="ARBA" id="ARBA00023015"/>
    </source>
</evidence>
<name>A0AAV1J8I9_9NEOP</name>
<evidence type="ECO:0000256" key="6">
    <source>
        <dbReference type="ARBA" id="ARBA00022833"/>
    </source>
</evidence>
<comment type="similarity">
    <text evidence="2">Belongs to the krueppel C2H2-type zinc-finger protein family.</text>
</comment>
<dbReference type="EMBL" id="CAVLEF010000005">
    <property type="protein sequence ID" value="CAK1544535.1"/>
    <property type="molecule type" value="Genomic_DNA"/>
</dbReference>
<keyword evidence="8" id="KW-0238">DNA-binding</keyword>
<dbReference type="SMART" id="SM00355">
    <property type="entry name" value="ZnF_C2H2"/>
    <property type="match status" value="12"/>
</dbReference>
<feature type="domain" description="C2H2-type" evidence="13">
    <location>
        <begin position="532"/>
        <end position="555"/>
    </location>
</feature>
<dbReference type="Pfam" id="PF00096">
    <property type="entry name" value="zf-C2H2"/>
    <property type="match status" value="7"/>
</dbReference>
<dbReference type="FunFam" id="3.30.160.60:FF:001498">
    <property type="entry name" value="Zinc finger protein 404"/>
    <property type="match status" value="1"/>
</dbReference>
<evidence type="ECO:0000256" key="9">
    <source>
        <dbReference type="ARBA" id="ARBA00023163"/>
    </source>
</evidence>
<evidence type="ECO:0000256" key="12">
    <source>
        <dbReference type="PROSITE-ProRule" id="PRU01263"/>
    </source>
</evidence>
<feature type="binding site" evidence="12">
    <location>
        <position position="48"/>
    </location>
    <ligand>
        <name>Zn(2+)</name>
        <dbReference type="ChEBI" id="CHEBI:29105"/>
    </ligand>
</feature>
<dbReference type="PANTHER" id="PTHR24409:SF331">
    <property type="entry name" value="ZINC FINGER PROTEIN 322A"/>
    <property type="match status" value="1"/>
</dbReference>
<dbReference type="InterPro" id="IPR036236">
    <property type="entry name" value="Znf_C2H2_sf"/>
</dbReference>
<dbReference type="PANTHER" id="PTHR24409">
    <property type="entry name" value="ZINC FINGER PROTEIN 142"/>
    <property type="match status" value="1"/>
</dbReference>
<feature type="domain" description="ZAD" evidence="14">
    <location>
        <begin position="5"/>
        <end position="75"/>
    </location>
</feature>
<feature type="binding site" evidence="12">
    <location>
        <position position="7"/>
    </location>
    <ligand>
        <name>Zn(2+)</name>
        <dbReference type="ChEBI" id="CHEBI:29105"/>
    </ligand>
</feature>
<feature type="domain" description="C2H2-type" evidence="13">
    <location>
        <begin position="372"/>
        <end position="395"/>
    </location>
</feature>
<dbReference type="SMART" id="SM00868">
    <property type="entry name" value="zf-AD"/>
    <property type="match status" value="1"/>
</dbReference>
<feature type="domain" description="C2H2-type" evidence="13">
    <location>
        <begin position="504"/>
        <end position="531"/>
    </location>
</feature>
<evidence type="ECO:0000256" key="1">
    <source>
        <dbReference type="ARBA" id="ARBA00004123"/>
    </source>
</evidence>
<dbReference type="InterPro" id="IPR012934">
    <property type="entry name" value="Znf_AD"/>
</dbReference>
<keyword evidence="4" id="KW-0677">Repeat</keyword>
<keyword evidence="9" id="KW-0804">Transcription</keyword>
<comment type="subcellular location">
    <subcellularLocation>
        <location evidence="1">Nucleus</location>
    </subcellularLocation>
</comment>
<dbReference type="PROSITE" id="PS00028">
    <property type="entry name" value="ZINC_FINGER_C2H2_1"/>
    <property type="match status" value="9"/>
</dbReference>
<organism evidence="15 16">
    <name type="scientific">Leptosia nina</name>
    <dbReference type="NCBI Taxonomy" id="320188"/>
    <lineage>
        <taxon>Eukaryota</taxon>
        <taxon>Metazoa</taxon>
        <taxon>Ecdysozoa</taxon>
        <taxon>Arthropoda</taxon>
        <taxon>Hexapoda</taxon>
        <taxon>Insecta</taxon>
        <taxon>Pterygota</taxon>
        <taxon>Neoptera</taxon>
        <taxon>Endopterygota</taxon>
        <taxon>Lepidoptera</taxon>
        <taxon>Glossata</taxon>
        <taxon>Ditrysia</taxon>
        <taxon>Papilionoidea</taxon>
        <taxon>Pieridae</taxon>
        <taxon>Pierinae</taxon>
        <taxon>Leptosia</taxon>
    </lineage>
</organism>
<dbReference type="Proteomes" id="UP001497472">
    <property type="component" value="Unassembled WGS sequence"/>
</dbReference>
<dbReference type="FunFam" id="3.30.160.60:FF:001465">
    <property type="entry name" value="Zinc finger protein 560"/>
    <property type="match status" value="1"/>
</dbReference>
<keyword evidence="7" id="KW-0805">Transcription regulation</keyword>
<keyword evidence="3 12" id="KW-0479">Metal-binding</keyword>
<dbReference type="FunFam" id="3.30.160.60:FF:000382">
    <property type="entry name" value="zinc finger protein 35 isoform X4"/>
    <property type="match status" value="1"/>
</dbReference>
<feature type="domain" description="C2H2-type" evidence="13">
    <location>
        <begin position="280"/>
        <end position="308"/>
    </location>
</feature>
<feature type="domain" description="C2H2-type" evidence="13">
    <location>
        <begin position="401"/>
        <end position="429"/>
    </location>
</feature>
<evidence type="ECO:0000256" key="4">
    <source>
        <dbReference type="ARBA" id="ARBA00022737"/>
    </source>
</evidence>
<feature type="domain" description="C2H2-type" evidence="13">
    <location>
        <begin position="307"/>
        <end position="335"/>
    </location>
</feature>
<dbReference type="FunFam" id="3.30.160.60:FF:002343">
    <property type="entry name" value="Zinc finger protein 33A"/>
    <property type="match status" value="1"/>
</dbReference>
<evidence type="ECO:0000313" key="16">
    <source>
        <dbReference type="Proteomes" id="UP001497472"/>
    </source>
</evidence>
<dbReference type="Gene3D" id="3.40.1800.20">
    <property type="match status" value="1"/>
</dbReference>
<dbReference type="Gene3D" id="3.30.160.60">
    <property type="entry name" value="Classic Zinc Finger"/>
    <property type="match status" value="8"/>
</dbReference>
<proteinExistence type="inferred from homology"/>
<dbReference type="SUPFAM" id="SSF57667">
    <property type="entry name" value="beta-beta-alpha zinc fingers"/>
    <property type="match status" value="5"/>
</dbReference>
<reference evidence="15 16" key="1">
    <citation type="submission" date="2023-11" db="EMBL/GenBank/DDBJ databases">
        <authorList>
            <person name="Okamura Y."/>
        </authorList>
    </citation>
    <scope>NUCLEOTIDE SEQUENCE [LARGE SCALE GENOMIC DNA]</scope>
</reference>
<evidence type="ECO:0000256" key="3">
    <source>
        <dbReference type="ARBA" id="ARBA00022723"/>
    </source>
</evidence>
<evidence type="ECO:0000256" key="11">
    <source>
        <dbReference type="PROSITE-ProRule" id="PRU00042"/>
    </source>
</evidence>
<dbReference type="GO" id="GO:0005634">
    <property type="term" value="C:nucleus"/>
    <property type="evidence" value="ECO:0007669"/>
    <property type="project" value="UniProtKB-SubCell"/>
</dbReference>
<feature type="domain" description="C2H2-type" evidence="13">
    <location>
        <begin position="476"/>
        <end position="503"/>
    </location>
</feature>
<dbReference type="GO" id="GO:0008270">
    <property type="term" value="F:zinc ion binding"/>
    <property type="evidence" value="ECO:0007669"/>
    <property type="project" value="UniProtKB-UniRule"/>
</dbReference>
<dbReference type="GO" id="GO:0000977">
    <property type="term" value="F:RNA polymerase II transcription regulatory region sequence-specific DNA binding"/>
    <property type="evidence" value="ECO:0007669"/>
    <property type="project" value="TreeGrafter"/>
</dbReference>
<sequence>MSEILACRICLASEDVKLSTLTKYKLVEVYEFITGSPITMDGLPTYICMYCTAQLRKFSLFKELCTQSQELLKYFHNDLKDNKLTVTELRNISPCNSNQFSIHTNTQTVDIEYAEPVIKEEIQEVKVEYEPRKKRKTKEVFLKLDDDFHDDAVEIDDKKDYDDYDDLNVEMVVLSKEQQVAEIEARKLSVNYLNSLYKCDKCFKGFITELTFKNHMVRHDTTRGEHICDVCLCVCAEAKTLRGHMITAHERKYICKLCSYVSRSLNRAREHSQWHKGRTFDCKICGASFSKSTSFLTHTRLQHPTNNSCDICGESFLGELGLNLHKRKAHADVDDEVLLRITCDGCGVIFESKDALKRHLEYSVNGECVTTFSCCGKCGESFETEELLEKHMKDHPVVENNTCHECNKRFANERSFSIHVERVHLGIKMKQTPKQVTRERRACASRPCVCEICGKSCTNNGTLVAHQRIHSGEKPYHCNECPKKFSVYQRLQIHLRTHTGECPYPCPQCPKAFKHKAALNRHSRVHSGVKPYVCSHCGKSFSQSNSMKLHVNTVHLKMPTPYRRRNRTNHTF</sequence>
<evidence type="ECO:0000256" key="10">
    <source>
        <dbReference type="ARBA" id="ARBA00023242"/>
    </source>
</evidence>